<dbReference type="InterPro" id="IPR007379">
    <property type="entry name" value="Tim44-like_dom"/>
</dbReference>
<feature type="compositionally biased region" description="Low complexity" evidence="1">
    <location>
        <begin position="36"/>
        <end position="61"/>
    </location>
</feature>
<reference evidence="5" key="1">
    <citation type="journal article" date="2019" name="Int. J. Syst. Evol. Microbiol.">
        <title>The Global Catalogue of Microorganisms (GCM) 10K type strain sequencing project: providing services to taxonomists for standard genome sequencing and annotation.</title>
        <authorList>
            <consortium name="The Broad Institute Genomics Platform"/>
            <consortium name="The Broad Institute Genome Sequencing Center for Infectious Disease"/>
            <person name="Wu L."/>
            <person name="Ma J."/>
        </authorList>
    </citation>
    <scope>NUCLEOTIDE SEQUENCE [LARGE SCALE GENOMIC DNA]</scope>
    <source>
        <strain evidence="5">KCTC 42182</strain>
    </source>
</reference>
<dbReference type="InterPro" id="IPR032710">
    <property type="entry name" value="NTF2-like_dom_sf"/>
</dbReference>
<dbReference type="Pfam" id="PF04280">
    <property type="entry name" value="Tim44"/>
    <property type="match status" value="1"/>
</dbReference>
<accession>A0ABV7VCI5</accession>
<evidence type="ECO:0000313" key="4">
    <source>
        <dbReference type="EMBL" id="MFC3674762.1"/>
    </source>
</evidence>
<dbReference type="PANTHER" id="PTHR41542:SF1">
    <property type="entry name" value="BLL5807 PROTEIN"/>
    <property type="match status" value="1"/>
</dbReference>
<evidence type="ECO:0000256" key="1">
    <source>
        <dbReference type="SAM" id="MobiDB-lite"/>
    </source>
</evidence>
<evidence type="ECO:0000256" key="2">
    <source>
        <dbReference type="SAM" id="Phobius"/>
    </source>
</evidence>
<proteinExistence type="predicted"/>
<dbReference type="SMART" id="SM00978">
    <property type="entry name" value="Tim44"/>
    <property type="match status" value="1"/>
</dbReference>
<sequence>MIRKPTSILVAILAAGLALLPALVEAKAGRGGSMGSRGMRTYDAAPATPTAPSAAPVQRTVTPPPPTQTQPQAAPRPATTAGAPAAAQPGFFNRPFMPALMGGLIGMGIGGLLFGGGLFGEGGLGAMGFGGMIGLLLQLVLVFFIVRFALNVFRNRQQPAMAGGPQDSDRALVTDIPSHTQARTGTMLGGGAPALQIGDADFEAFQQALSDIQSAWSKADLEALRSHVTPEMLGYFGRELSALASQGLTNHVEQVTLEQGDLAEAWSEYGVDYATVAMRWSALDYTTDASGKVVEGSTTERGESLETWTFLRANNGRWILSAIQQI</sequence>
<keyword evidence="2" id="KW-1133">Transmembrane helix</keyword>
<name>A0ABV7VCI5_9PROT</name>
<dbReference type="PANTHER" id="PTHR41542">
    <property type="entry name" value="BLL5807 PROTEIN"/>
    <property type="match status" value="1"/>
</dbReference>
<dbReference type="Gene3D" id="3.10.450.240">
    <property type="match status" value="1"/>
</dbReference>
<keyword evidence="2" id="KW-0812">Transmembrane</keyword>
<feature type="compositionally biased region" description="Low complexity" evidence="1">
    <location>
        <begin position="69"/>
        <end position="85"/>
    </location>
</feature>
<dbReference type="Proteomes" id="UP001595711">
    <property type="component" value="Unassembled WGS sequence"/>
</dbReference>
<organism evidence="4 5">
    <name type="scientific">Ferrovibrio xuzhouensis</name>
    <dbReference type="NCBI Taxonomy" id="1576914"/>
    <lineage>
        <taxon>Bacteria</taxon>
        <taxon>Pseudomonadati</taxon>
        <taxon>Pseudomonadota</taxon>
        <taxon>Alphaproteobacteria</taxon>
        <taxon>Rhodospirillales</taxon>
        <taxon>Rhodospirillaceae</taxon>
        <taxon>Ferrovibrio</taxon>
    </lineage>
</organism>
<evidence type="ECO:0000313" key="5">
    <source>
        <dbReference type="Proteomes" id="UP001595711"/>
    </source>
</evidence>
<dbReference type="EMBL" id="JBHRYJ010000001">
    <property type="protein sequence ID" value="MFC3674762.1"/>
    <property type="molecule type" value="Genomic_DNA"/>
</dbReference>
<feature type="domain" description="Tim44-like" evidence="3">
    <location>
        <begin position="188"/>
        <end position="325"/>
    </location>
</feature>
<feature type="transmembrane region" description="Helical" evidence="2">
    <location>
        <begin position="126"/>
        <end position="150"/>
    </location>
</feature>
<gene>
    <name evidence="4" type="ORF">ACFOOQ_04350</name>
</gene>
<evidence type="ECO:0000259" key="3">
    <source>
        <dbReference type="SMART" id="SM00978"/>
    </source>
</evidence>
<feature type="transmembrane region" description="Helical" evidence="2">
    <location>
        <begin position="99"/>
        <end position="119"/>
    </location>
</feature>
<keyword evidence="5" id="KW-1185">Reference proteome</keyword>
<protein>
    <submittedName>
        <fullName evidence="4">Tim44 domain-containing protein</fullName>
    </submittedName>
</protein>
<comment type="caution">
    <text evidence="4">The sequence shown here is derived from an EMBL/GenBank/DDBJ whole genome shotgun (WGS) entry which is preliminary data.</text>
</comment>
<feature type="region of interest" description="Disordered" evidence="1">
    <location>
        <begin position="29"/>
        <end position="85"/>
    </location>
</feature>
<keyword evidence="2" id="KW-0472">Membrane</keyword>
<dbReference type="SUPFAM" id="SSF54427">
    <property type="entry name" value="NTF2-like"/>
    <property type="match status" value="1"/>
</dbReference>
<dbReference type="RefSeq" id="WP_379722191.1">
    <property type="nucleotide sequence ID" value="NZ_JBHRYJ010000001.1"/>
</dbReference>